<dbReference type="AlphaFoldDB" id="W9RT95"/>
<protein>
    <submittedName>
        <fullName evidence="1">Uncharacterized protein</fullName>
    </submittedName>
</protein>
<gene>
    <name evidence="1" type="ORF">L484_023010</name>
</gene>
<accession>W9RT95</accession>
<sequence>MEDRTTIIGRIMGAITRGRTNRANLTRTTVKGDNPQNKQPKVWENAYVKMPSGHQSVLQLRS</sequence>
<reference evidence="2" key="1">
    <citation type="submission" date="2013-01" db="EMBL/GenBank/DDBJ databases">
        <title>Draft Genome Sequence of a Mulberry Tree, Morus notabilis C.K. Schneid.</title>
        <authorList>
            <person name="He N."/>
            <person name="Zhao S."/>
        </authorList>
    </citation>
    <scope>NUCLEOTIDE SEQUENCE</scope>
</reference>
<proteinExistence type="predicted"/>
<evidence type="ECO:0000313" key="2">
    <source>
        <dbReference type="Proteomes" id="UP000030645"/>
    </source>
</evidence>
<keyword evidence="2" id="KW-1185">Reference proteome</keyword>
<dbReference type="EMBL" id="KE345183">
    <property type="protein sequence ID" value="EXB94902.1"/>
    <property type="molecule type" value="Genomic_DNA"/>
</dbReference>
<dbReference type="Proteomes" id="UP000030645">
    <property type="component" value="Unassembled WGS sequence"/>
</dbReference>
<evidence type="ECO:0000313" key="1">
    <source>
        <dbReference type="EMBL" id="EXB94902.1"/>
    </source>
</evidence>
<name>W9RT95_9ROSA</name>
<organism evidence="1 2">
    <name type="scientific">Morus notabilis</name>
    <dbReference type="NCBI Taxonomy" id="981085"/>
    <lineage>
        <taxon>Eukaryota</taxon>
        <taxon>Viridiplantae</taxon>
        <taxon>Streptophyta</taxon>
        <taxon>Embryophyta</taxon>
        <taxon>Tracheophyta</taxon>
        <taxon>Spermatophyta</taxon>
        <taxon>Magnoliopsida</taxon>
        <taxon>eudicotyledons</taxon>
        <taxon>Gunneridae</taxon>
        <taxon>Pentapetalae</taxon>
        <taxon>rosids</taxon>
        <taxon>fabids</taxon>
        <taxon>Rosales</taxon>
        <taxon>Moraceae</taxon>
        <taxon>Moreae</taxon>
        <taxon>Morus</taxon>
    </lineage>
</organism>